<protein>
    <recommendedName>
        <fullName evidence="6">Eukaryotic translation initiation factor 3 subunit B</fullName>
        <shortName evidence="6">eIF3b</shortName>
    </recommendedName>
    <alternativeName>
        <fullName evidence="6">Eukaryotic translation initiation factor 3 90 kDa subunit homolog</fullName>
        <shortName evidence="6">eIF3 p90</shortName>
    </alternativeName>
    <alternativeName>
        <fullName evidence="6">Translation initiation factor eIF3, p90 subunit homolog</fullName>
    </alternativeName>
</protein>
<organism evidence="9 10">
    <name type="scientific">Candida boidinii</name>
    <name type="common">Yeast</name>
    <dbReference type="NCBI Taxonomy" id="5477"/>
    <lineage>
        <taxon>Eukaryota</taxon>
        <taxon>Fungi</taxon>
        <taxon>Dikarya</taxon>
        <taxon>Ascomycota</taxon>
        <taxon>Saccharomycotina</taxon>
        <taxon>Pichiomycetes</taxon>
        <taxon>Pichiales</taxon>
        <taxon>Pichiaceae</taxon>
        <taxon>Ogataea</taxon>
        <taxon>Ogataea/Candida clade</taxon>
    </lineage>
</organism>
<evidence type="ECO:0000256" key="7">
    <source>
        <dbReference type="PIRNR" id="PIRNR036424"/>
    </source>
</evidence>
<feature type="domain" description="RRM" evidence="8">
    <location>
        <begin position="35"/>
        <end position="118"/>
    </location>
</feature>
<dbReference type="PANTHER" id="PTHR14068">
    <property type="entry name" value="EUKARYOTIC TRANSLATION INITIATION FACTOR 3 EIF3 -RELATED"/>
    <property type="match status" value="1"/>
</dbReference>
<evidence type="ECO:0000256" key="5">
    <source>
        <dbReference type="ARBA" id="ARBA00022917"/>
    </source>
</evidence>
<keyword evidence="10" id="KW-1185">Reference proteome</keyword>
<dbReference type="GO" id="GO:0001732">
    <property type="term" value="P:formation of cytoplasmic translation initiation complex"/>
    <property type="evidence" value="ECO:0007669"/>
    <property type="project" value="UniProtKB-UniRule"/>
</dbReference>
<keyword evidence="5 6" id="KW-0648">Protein biosynthesis</keyword>
<evidence type="ECO:0000256" key="6">
    <source>
        <dbReference type="HAMAP-Rule" id="MF_03001"/>
    </source>
</evidence>
<dbReference type="SMART" id="SM00360">
    <property type="entry name" value="RRM"/>
    <property type="match status" value="1"/>
</dbReference>
<evidence type="ECO:0000256" key="4">
    <source>
        <dbReference type="ARBA" id="ARBA00022884"/>
    </source>
</evidence>
<reference evidence="9" key="1">
    <citation type="submission" date="2023-04" db="EMBL/GenBank/DDBJ databases">
        <title>Candida boidinii NBRC 10035.</title>
        <authorList>
            <person name="Ichikawa N."/>
            <person name="Sato H."/>
            <person name="Tonouchi N."/>
        </authorList>
    </citation>
    <scope>NUCLEOTIDE SEQUENCE</scope>
    <source>
        <strain evidence="9">NBRC 10035</strain>
    </source>
</reference>
<dbReference type="InterPro" id="IPR034363">
    <property type="entry name" value="eIF3B_RRM"/>
</dbReference>
<comment type="similarity">
    <text evidence="6 7">Belongs to the eIF-3 subunit B family.</text>
</comment>
<dbReference type="InterPro" id="IPR015943">
    <property type="entry name" value="WD40/YVTN_repeat-like_dom_sf"/>
</dbReference>
<dbReference type="SUPFAM" id="SSF54928">
    <property type="entry name" value="RNA-binding domain, RBD"/>
    <property type="match status" value="1"/>
</dbReference>
<dbReference type="CDD" id="cd12278">
    <property type="entry name" value="RRM_eIF3B"/>
    <property type="match status" value="1"/>
</dbReference>
<dbReference type="Proteomes" id="UP001165120">
    <property type="component" value="Unassembled WGS sequence"/>
</dbReference>
<dbReference type="GO" id="GO:0033290">
    <property type="term" value="C:eukaryotic 48S preinitiation complex"/>
    <property type="evidence" value="ECO:0007669"/>
    <property type="project" value="UniProtKB-UniRule"/>
</dbReference>
<dbReference type="OrthoDB" id="10250414at2759"/>
<comment type="caution">
    <text evidence="9">The sequence shown here is derived from an EMBL/GenBank/DDBJ whole genome shotgun (WGS) entry which is preliminary data.</text>
</comment>
<dbReference type="GO" id="GO:0003723">
    <property type="term" value="F:RNA binding"/>
    <property type="evidence" value="ECO:0007669"/>
    <property type="project" value="UniProtKB-UniRule"/>
</dbReference>
<dbReference type="PROSITE" id="PS50102">
    <property type="entry name" value="RRM"/>
    <property type="match status" value="1"/>
</dbReference>
<comment type="subunit">
    <text evidence="6 7">Component of the eukaryotic translation initiation factor 3 (eIF-3) complex.</text>
</comment>
<dbReference type="InterPro" id="IPR011400">
    <property type="entry name" value="EIF3B"/>
</dbReference>
<dbReference type="HAMAP" id="MF_03001">
    <property type="entry name" value="eIF3b"/>
    <property type="match status" value="1"/>
</dbReference>
<keyword evidence="2 6" id="KW-0963">Cytoplasm</keyword>
<name>A0A9W6T1M3_CANBO</name>
<dbReference type="InterPro" id="IPR000504">
    <property type="entry name" value="RRM_dom"/>
</dbReference>
<dbReference type="Pfam" id="PF00076">
    <property type="entry name" value="RRM_1"/>
    <property type="match status" value="1"/>
</dbReference>
<dbReference type="GO" id="GO:0016282">
    <property type="term" value="C:eukaryotic 43S preinitiation complex"/>
    <property type="evidence" value="ECO:0007669"/>
    <property type="project" value="UniProtKB-UniRule"/>
</dbReference>
<evidence type="ECO:0000256" key="2">
    <source>
        <dbReference type="ARBA" id="ARBA00022490"/>
    </source>
</evidence>
<dbReference type="GO" id="GO:0031369">
    <property type="term" value="F:translation initiation factor binding"/>
    <property type="evidence" value="ECO:0007669"/>
    <property type="project" value="InterPro"/>
</dbReference>
<dbReference type="PANTHER" id="PTHR14068:SF0">
    <property type="entry name" value="EUKARYOTIC TRANSLATION INITIATION FACTOR 3 SUBUNIT B"/>
    <property type="match status" value="1"/>
</dbReference>
<comment type="function">
    <text evidence="6">RNA-binding component of the eukaryotic translation initiation factor 3 (eIF-3) complex, which is involved in protein synthesis of a specialized repertoire of mRNAs and, together with other initiation factors, stimulates binding of mRNA and methionyl-tRNAi to the 40S ribosome. The eIF-3 complex specifically targets and initiates translation of a subset of mRNAs involved in cell proliferation.</text>
</comment>
<dbReference type="Pfam" id="PF08662">
    <property type="entry name" value="eIF2A"/>
    <property type="match status" value="1"/>
</dbReference>
<evidence type="ECO:0000256" key="1">
    <source>
        <dbReference type="ARBA" id="ARBA00004496"/>
    </source>
</evidence>
<dbReference type="AlphaFoldDB" id="A0A9W6T1M3"/>
<sequence>MSEEFNEADVNLDEIDFSDLEEKYSVKQPANLLAKYVIVDGAPIAPESKAPMLKKVLTKLFSQCGEVADMFLPTEDEKTKGYLIVEFKNAQSVDLAVKQLNGKKLDVKHRLLVNKLSDVEKYVLNNKNNSSNEFVEPEIPPFQSHGYLKSWLQDPAGRDQFILHHNDVVGVYWNKKQSDPEPVIEPRAHWTSAFMKFSPKGTYLFSMFPNGIQCWGGSDFQRIKRFIHPGVRLIDFSPNENYLVTLSPEPIVLPPDDHPARAEYPFGPENEGHKLVIWDLKTGLPARSFGLPPNLEKSNNMIWPLVKWSHDDKYCARMGPDALAIYDSSDDFQLLEKKLVKIEGIADFEFAPTGVRLSSTKKNDEPEHLLAFYTPELSSNQSAKASVMQIPSKKVIRTVNLIQVNNCKLHWQDQSKLLCVQVDRHTKSKKTVFTNLEIFQITEKGIPVENIELKELVLNFQWEPKGERFVCITDTDVTNDNISIPTNAINFFCPEEANKKSVTDLKHWHLVKKFEKKFCNVISFSPIGRFVIVGSIRKVNGELGFYDFDYDGEKDKDQAKFKFCHANVKSLFNHEYGGLTNIEWESSGRFVACWSSAWKHKAENGYRIYDMVGRLLRNELIDGFREFAWRPRPPTLLTGGDKKKIRKNLKEFSAQFEEQDAMEADAEVRDQILAYRKLMDEWYSWREQIHEKLSSLNLTSHQDSKNNEVIEEIKEEILEEREEIIE</sequence>
<dbReference type="InterPro" id="IPR013979">
    <property type="entry name" value="TIF_beta_prop-like"/>
</dbReference>
<evidence type="ECO:0000313" key="9">
    <source>
        <dbReference type="EMBL" id="GME73766.1"/>
    </source>
</evidence>
<evidence type="ECO:0000313" key="10">
    <source>
        <dbReference type="Proteomes" id="UP001165120"/>
    </source>
</evidence>
<keyword evidence="4 6" id="KW-0694">RNA-binding</keyword>
<dbReference type="GO" id="GO:0005852">
    <property type="term" value="C:eukaryotic translation initiation factor 3 complex"/>
    <property type="evidence" value="ECO:0007669"/>
    <property type="project" value="UniProtKB-UniRule"/>
</dbReference>
<comment type="subcellular location">
    <subcellularLocation>
        <location evidence="1 6 7">Cytoplasm</location>
    </subcellularLocation>
</comment>
<comment type="function">
    <text evidence="7">Component of the eukaryotic translation initiation factor 3 (eIF-3) complex, which is involved in protein synthesis and, together with other initiation factors, stimulates binding of mRNA and methionyl-tRNAi to the 40S ribosome.</text>
</comment>
<evidence type="ECO:0000256" key="3">
    <source>
        <dbReference type="ARBA" id="ARBA00022540"/>
    </source>
</evidence>
<dbReference type="Gene3D" id="2.130.10.10">
    <property type="entry name" value="YVTN repeat-like/Quinoprotein amine dehydrogenase"/>
    <property type="match status" value="1"/>
</dbReference>
<dbReference type="InterPro" id="IPR035979">
    <property type="entry name" value="RBD_domain_sf"/>
</dbReference>
<dbReference type="InterPro" id="IPR012677">
    <property type="entry name" value="Nucleotide-bd_a/b_plait_sf"/>
</dbReference>
<dbReference type="EMBL" id="BSXN01001604">
    <property type="protein sequence ID" value="GME73766.1"/>
    <property type="molecule type" value="Genomic_DNA"/>
</dbReference>
<dbReference type="GO" id="GO:0003743">
    <property type="term" value="F:translation initiation factor activity"/>
    <property type="evidence" value="ECO:0007669"/>
    <property type="project" value="UniProtKB-UniRule"/>
</dbReference>
<accession>A0A9W6T1M3</accession>
<keyword evidence="3 6" id="KW-0396">Initiation factor</keyword>
<gene>
    <name evidence="6" type="primary">PRT1</name>
    <name evidence="9" type="ORF">Cboi02_000417000</name>
</gene>
<dbReference type="SUPFAM" id="SSF82171">
    <property type="entry name" value="DPP6 N-terminal domain-like"/>
    <property type="match status" value="1"/>
</dbReference>
<evidence type="ECO:0000259" key="8">
    <source>
        <dbReference type="PROSITE" id="PS50102"/>
    </source>
</evidence>
<proteinExistence type="inferred from homology"/>
<dbReference type="Gene3D" id="3.30.70.330">
    <property type="match status" value="1"/>
</dbReference>
<dbReference type="PIRSF" id="PIRSF036424">
    <property type="entry name" value="eIF3b"/>
    <property type="match status" value="1"/>
</dbReference>